<evidence type="ECO:0000256" key="2">
    <source>
        <dbReference type="ARBA" id="ARBA00008954"/>
    </source>
</evidence>
<evidence type="ECO:0000256" key="1">
    <source>
        <dbReference type="ARBA" id="ARBA00001933"/>
    </source>
</evidence>
<dbReference type="InterPro" id="IPR015422">
    <property type="entry name" value="PyrdxlP-dep_Trfase_small"/>
</dbReference>
<keyword evidence="8" id="KW-1185">Reference proteome</keyword>
<sequence>MTYQPNSPEARDIAYHLHGYTNARRHDEVGPLVIDHGEGIHVVDIHGNRYIEAMAGLWSVALGFSEKRLVDAATKQLSKLPFYHSFTHKSHGTIIDLAEKLVTIAPVPMSKVFFTNSGSEANDTAMKLIWYRSNALGQPQKKKIISRLRGYHGVTIASASLTGLPNNHRSFDLPIAGVLHTGSPHYWKEHRPDESEEDFATRLASELDQLIQAEGPDTIAAFIGEPVMGAGGVVVPPRTYWQKVQAVLKKYDILLIADEVICGFGRTGKMFGSETYGIEPDMMTLSKQLSSSYLPISALMINDRVFQPIADESNKIGTLGHGFTAGGHPVPAAVALETIKIIEERGLVAHAAEVGARLQTGLRRLTDHPLVGEVRGVGLIAAIELVADAAKRSALDPVGKLGTLVNGILQKNGVISRNMGDALAFCPPLIITAAEVDDLLARIARSLDEARAEIGA</sequence>
<name>A0A8J2Z0I6_9PROT</name>
<evidence type="ECO:0000313" key="7">
    <source>
        <dbReference type="EMBL" id="GGF44415.1"/>
    </source>
</evidence>
<dbReference type="Gene3D" id="3.40.640.10">
    <property type="entry name" value="Type I PLP-dependent aspartate aminotransferase-like (Major domain)"/>
    <property type="match status" value="1"/>
</dbReference>
<dbReference type="Proteomes" id="UP000646365">
    <property type="component" value="Unassembled WGS sequence"/>
</dbReference>
<dbReference type="PANTHER" id="PTHR42684">
    <property type="entry name" value="ADENOSYLMETHIONINE-8-AMINO-7-OXONONANOATE AMINOTRANSFERASE"/>
    <property type="match status" value="1"/>
</dbReference>
<dbReference type="GO" id="GO:0009448">
    <property type="term" value="P:gamma-aminobutyric acid metabolic process"/>
    <property type="evidence" value="ECO:0007669"/>
    <property type="project" value="TreeGrafter"/>
</dbReference>
<keyword evidence="5 6" id="KW-0663">Pyridoxal phosphate</keyword>
<dbReference type="Gene3D" id="3.90.1150.10">
    <property type="entry name" value="Aspartate Aminotransferase, domain 1"/>
    <property type="match status" value="1"/>
</dbReference>
<dbReference type="NCBIfam" id="NF004767">
    <property type="entry name" value="PRK06105.1"/>
    <property type="match status" value="1"/>
</dbReference>
<dbReference type="FunFam" id="3.40.640.10:FF:000014">
    <property type="entry name" value="Adenosylmethionine-8-amino-7-oxononanoate aminotransferase, probable"/>
    <property type="match status" value="1"/>
</dbReference>
<dbReference type="PIRSF" id="PIRSF000521">
    <property type="entry name" value="Transaminase_4ab_Lys_Orn"/>
    <property type="match status" value="1"/>
</dbReference>
<evidence type="ECO:0000256" key="3">
    <source>
        <dbReference type="ARBA" id="ARBA00022576"/>
    </source>
</evidence>
<protein>
    <submittedName>
        <fullName evidence="7">Aspartate aminotransferase family protein</fullName>
    </submittedName>
</protein>
<dbReference type="RefSeq" id="WP_189051738.1">
    <property type="nucleotide sequence ID" value="NZ_BMJQ01000021.1"/>
</dbReference>
<dbReference type="PANTHER" id="PTHR42684:SF3">
    <property type="entry name" value="ADENOSYLMETHIONINE-8-AMINO-7-OXONONANOATE AMINOTRANSFERASE"/>
    <property type="match status" value="1"/>
</dbReference>
<keyword evidence="4" id="KW-0808">Transferase</keyword>
<dbReference type="SUPFAM" id="SSF53383">
    <property type="entry name" value="PLP-dependent transferases"/>
    <property type="match status" value="1"/>
</dbReference>
<organism evidence="7 8">
    <name type="scientific">Aliidongia dinghuensis</name>
    <dbReference type="NCBI Taxonomy" id="1867774"/>
    <lineage>
        <taxon>Bacteria</taxon>
        <taxon>Pseudomonadati</taxon>
        <taxon>Pseudomonadota</taxon>
        <taxon>Alphaproteobacteria</taxon>
        <taxon>Rhodospirillales</taxon>
        <taxon>Dongiaceae</taxon>
        <taxon>Aliidongia</taxon>
    </lineage>
</organism>
<dbReference type="InterPro" id="IPR015424">
    <property type="entry name" value="PyrdxlP-dep_Trfase"/>
</dbReference>
<keyword evidence="3 7" id="KW-0032">Aminotransferase</keyword>
<dbReference type="GO" id="GO:0004015">
    <property type="term" value="F:adenosylmethionine-8-amino-7-oxononanoate transaminase activity"/>
    <property type="evidence" value="ECO:0007669"/>
    <property type="project" value="TreeGrafter"/>
</dbReference>
<accession>A0A8J2Z0I6</accession>
<dbReference type="EMBL" id="BMJQ01000021">
    <property type="protein sequence ID" value="GGF44415.1"/>
    <property type="molecule type" value="Genomic_DNA"/>
</dbReference>
<gene>
    <name evidence="7" type="ORF">GCM10011611_58550</name>
</gene>
<dbReference type="CDD" id="cd00610">
    <property type="entry name" value="OAT_like"/>
    <property type="match status" value="1"/>
</dbReference>
<dbReference type="GO" id="GO:0030170">
    <property type="term" value="F:pyridoxal phosphate binding"/>
    <property type="evidence" value="ECO:0007669"/>
    <property type="project" value="InterPro"/>
</dbReference>
<comment type="cofactor">
    <cofactor evidence="1">
        <name>pyridoxal 5'-phosphate</name>
        <dbReference type="ChEBI" id="CHEBI:597326"/>
    </cofactor>
</comment>
<dbReference type="PROSITE" id="PS00600">
    <property type="entry name" value="AA_TRANSFER_CLASS_3"/>
    <property type="match status" value="1"/>
</dbReference>
<dbReference type="GO" id="GO:0009102">
    <property type="term" value="P:biotin biosynthetic process"/>
    <property type="evidence" value="ECO:0007669"/>
    <property type="project" value="TreeGrafter"/>
</dbReference>
<comment type="caution">
    <text evidence="7">The sequence shown here is derived from an EMBL/GenBank/DDBJ whole genome shotgun (WGS) entry which is preliminary data.</text>
</comment>
<dbReference type="AlphaFoldDB" id="A0A8J2Z0I6"/>
<dbReference type="InterPro" id="IPR049704">
    <property type="entry name" value="Aminotrans_3_PPA_site"/>
</dbReference>
<evidence type="ECO:0000256" key="5">
    <source>
        <dbReference type="ARBA" id="ARBA00022898"/>
    </source>
</evidence>
<dbReference type="InterPro" id="IPR005814">
    <property type="entry name" value="Aminotrans_3"/>
</dbReference>
<evidence type="ECO:0000256" key="6">
    <source>
        <dbReference type="RuleBase" id="RU003560"/>
    </source>
</evidence>
<proteinExistence type="inferred from homology"/>
<evidence type="ECO:0000313" key="8">
    <source>
        <dbReference type="Proteomes" id="UP000646365"/>
    </source>
</evidence>
<dbReference type="InterPro" id="IPR015421">
    <property type="entry name" value="PyrdxlP-dep_Trfase_major"/>
</dbReference>
<reference evidence="7" key="2">
    <citation type="submission" date="2020-09" db="EMBL/GenBank/DDBJ databases">
        <authorList>
            <person name="Sun Q."/>
            <person name="Zhou Y."/>
        </authorList>
    </citation>
    <scope>NUCLEOTIDE SEQUENCE</scope>
    <source>
        <strain evidence="7">CGMCC 1.15725</strain>
    </source>
</reference>
<dbReference type="Pfam" id="PF00202">
    <property type="entry name" value="Aminotran_3"/>
    <property type="match status" value="1"/>
</dbReference>
<dbReference type="NCBIfam" id="NF005682">
    <property type="entry name" value="PRK07480.1"/>
    <property type="match status" value="1"/>
</dbReference>
<evidence type="ECO:0000256" key="4">
    <source>
        <dbReference type="ARBA" id="ARBA00022679"/>
    </source>
</evidence>
<comment type="similarity">
    <text evidence="2 6">Belongs to the class-III pyridoxal-phosphate-dependent aminotransferase family.</text>
</comment>
<reference evidence="7" key="1">
    <citation type="journal article" date="2014" name="Int. J. Syst. Evol. Microbiol.">
        <title>Complete genome sequence of Corynebacterium casei LMG S-19264T (=DSM 44701T), isolated from a smear-ripened cheese.</title>
        <authorList>
            <consortium name="US DOE Joint Genome Institute (JGI-PGF)"/>
            <person name="Walter F."/>
            <person name="Albersmeier A."/>
            <person name="Kalinowski J."/>
            <person name="Ruckert C."/>
        </authorList>
    </citation>
    <scope>NUCLEOTIDE SEQUENCE</scope>
    <source>
        <strain evidence="7">CGMCC 1.15725</strain>
    </source>
</reference>